<dbReference type="EMBL" id="GBXM01083532">
    <property type="protein sequence ID" value="JAH25045.1"/>
    <property type="molecule type" value="Transcribed_RNA"/>
</dbReference>
<accession>A0A0E9R988</accession>
<reference evidence="1" key="2">
    <citation type="journal article" date="2015" name="Fish Shellfish Immunol.">
        <title>Early steps in the European eel (Anguilla anguilla)-Vibrio vulnificus interaction in the gills: Role of the RtxA13 toxin.</title>
        <authorList>
            <person name="Callol A."/>
            <person name="Pajuelo D."/>
            <person name="Ebbesson L."/>
            <person name="Teles M."/>
            <person name="MacKenzie S."/>
            <person name="Amaro C."/>
        </authorList>
    </citation>
    <scope>NUCLEOTIDE SEQUENCE</scope>
</reference>
<reference evidence="1" key="1">
    <citation type="submission" date="2014-11" db="EMBL/GenBank/DDBJ databases">
        <authorList>
            <person name="Amaro Gonzalez C."/>
        </authorList>
    </citation>
    <scope>NUCLEOTIDE SEQUENCE</scope>
</reference>
<proteinExistence type="predicted"/>
<protein>
    <submittedName>
        <fullName evidence="1">Uncharacterized protein</fullName>
    </submittedName>
</protein>
<sequence>MIPSLGISEIQQFPAANGNILVIVRRDL</sequence>
<evidence type="ECO:0000313" key="1">
    <source>
        <dbReference type="EMBL" id="JAH25045.1"/>
    </source>
</evidence>
<dbReference type="AlphaFoldDB" id="A0A0E9R988"/>
<organism evidence="1">
    <name type="scientific">Anguilla anguilla</name>
    <name type="common">European freshwater eel</name>
    <name type="synonym">Muraena anguilla</name>
    <dbReference type="NCBI Taxonomy" id="7936"/>
    <lineage>
        <taxon>Eukaryota</taxon>
        <taxon>Metazoa</taxon>
        <taxon>Chordata</taxon>
        <taxon>Craniata</taxon>
        <taxon>Vertebrata</taxon>
        <taxon>Euteleostomi</taxon>
        <taxon>Actinopterygii</taxon>
        <taxon>Neopterygii</taxon>
        <taxon>Teleostei</taxon>
        <taxon>Anguilliformes</taxon>
        <taxon>Anguillidae</taxon>
        <taxon>Anguilla</taxon>
    </lineage>
</organism>
<name>A0A0E9R988_ANGAN</name>